<dbReference type="InterPro" id="IPR013766">
    <property type="entry name" value="Thioredoxin_domain"/>
</dbReference>
<dbReference type="AlphaFoldDB" id="A0A7J7IJ91"/>
<dbReference type="PANTHER" id="PTHR45672">
    <property type="entry name" value="PROTEIN DISULFIDE-ISOMERASE C17H9.14C-RELATED"/>
    <property type="match status" value="1"/>
</dbReference>
<accession>A0A7J7IJ91</accession>
<reference evidence="3 4" key="1">
    <citation type="journal article" date="2020" name="J. Phycol.">
        <title>Comparative genome analysis reveals Cyanidiococcus gen. nov., a new extremophilic red algal genus sister to Cyanidioschyzon (Cyanidioschyzonaceae, Rhodophyta).</title>
        <authorList>
            <person name="Liu S.-L."/>
            <person name="Chiang Y.-R."/>
            <person name="Yoon H.S."/>
            <person name="Fu H.-Y."/>
        </authorList>
    </citation>
    <scope>NUCLEOTIDE SEQUENCE [LARGE SCALE GENOMIC DNA]</scope>
    <source>
        <strain evidence="3 4">THAL066</strain>
    </source>
</reference>
<dbReference type="PROSITE" id="PS51352">
    <property type="entry name" value="THIOREDOXIN_2"/>
    <property type="match status" value="1"/>
</dbReference>
<dbReference type="GO" id="GO:0006457">
    <property type="term" value="P:protein folding"/>
    <property type="evidence" value="ECO:0007669"/>
    <property type="project" value="TreeGrafter"/>
</dbReference>
<gene>
    <name evidence="3" type="primary">PDIL2-2_1</name>
    <name evidence="3" type="ORF">F1559_004489</name>
</gene>
<dbReference type="InterPro" id="IPR051063">
    <property type="entry name" value="PDI"/>
</dbReference>
<name>A0A7J7IJ91_9RHOD</name>
<comment type="caution">
    <text evidence="3">The sequence shown here is derived from an EMBL/GenBank/DDBJ whole genome shotgun (WGS) entry which is preliminary data.</text>
</comment>
<dbReference type="GO" id="GO:0003756">
    <property type="term" value="F:protein disulfide isomerase activity"/>
    <property type="evidence" value="ECO:0007669"/>
    <property type="project" value="TreeGrafter"/>
</dbReference>
<keyword evidence="1" id="KW-0812">Transmembrane</keyword>
<protein>
    <submittedName>
        <fullName evidence="3">Protein disulfide-isomerase like 2-2</fullName>
    </submittedName>
</protein>
<evidence type="ECO:0000313" key="4">
    <source>
        <dbReference type="Proteomes" id="UP000530660"/>
    </source>
</evidence>
<proteinExistence type="predicted"/>
<dbReference type="PANTHER" id="PTHR45672:SF11">
    <property type="entry name" value="PROTEIN DISULFIDE-ISOMERASE C17H9.14C"/>
    <property type="match status" value="1"/>
</dbReference>
<dbReference type="EMBL" id="VWRR01000010">
    <property type="protein sequence ID" value="KAF6002577.1"/>
    <property type="molecule type" value="Genomic_DNA"/>
</dbReference>
<evidence type="ECO:0000256" key="1">
    <source>
        <dbReference type="SAM" id="Phobius"/>
    </source>
</evidence>
<dbReference type="Proteomes" id="UP000530660">
    <property type="component" value="Unassembled WGS sequence"/>
</dbReference>
<keyword evidence="1" id="KW-1133">Transmembrane helix</keyword>
<evidence type="ECO:0000259" key="2">
    <source>
        <dbReference type="PROSITE" id="PS51352"/>
    </source>
</evidence>
<dbReference type="GO" id="GO:0005783">
    <property type="term" value="C:endoplasmic reticulum"/>
    <property type="evidence" value="ECO:0007669"/>
    <property type="project" value="TreeGrafter"/>
</dbReference>
<keyword evidence="4" id="KW-1185">Reference proteome</keyword>
<organism evidence="3 4">
    <name type="scientific">Cyanidiococcus yangmingshanensis</name>
    <dbReference type="NCBI Taxonomy" id="2690220"/>
    <lineage>
        <taxon>Eukaryota</taxon>
        <taxon>Rhodophyta</taxon>
        <taxon>Bangiophyceae</taxon>
        <taxon>Cyanidiales</taxon>
        <taxon>Cyanidiaceae</taxon>
        <taxon>Cyanidiococcus</taxon>
    </lineage>
</organism>
<dbReference type="Gene3D" id="3.40.30.10">
    <property type="entry name" value="Glutaredoxin"/>
    <property type="match status" value="1"/>
</dbReference>
<keyword evidence="3" id="KW-0413">Isomerase</keyword>
<feature type="domain" description="Thioredoxin" evidence="2">
    <location>
        <begin position="1"/>
        <end position="112"/>
    </location>
</feature>
<keyword evidence="1" id="KW-0472">Membrane</keyword>
<dbReference type="InterPro" id="IPR036249">
    <property type="entry name" value="Thioredoxin-like_sf"/>
</dbReference>
<feature type="transmembrane region" description="Helical" evidence="1">
    <location>
        <begin position="130"/>
        <end position="149"/>
    </location>
</feature>
<dbReference type="OrthoDB" id="10264505at2759"/>
<dbReference type="Pfam" id="PF00085">
    <property type="entry name" value="Thioredoxin"/>
    <property type="match status" value="1"/>
</dbReference>
<sequence>MLYAPWCTACQRLKESYEKLAEYFAARREDVVIARLDADKHASEIEQRIKIEHYPTFRFWRKGNVDERAMDESIDELRYDVELNALRHFVEEHAGVAKAPSFMKRAKVALAKSGNLVFASRDLLPLQSSGSWLLAMLSLSSVLLLYGIMRVLPLRTRKRAAHTTAKKTE</sequence>
<evidence type="ECO:0000313" key="3">
    <source>
        <dbReference type="EMBL" id="KAF6002577.1"/>
    </source>
</evidence>
<dbReference type="SUPFAM" id="SSF52833">
    <property type="entry name" value="Thioredoxin-like"/>
    <property type="match status" value="1"/>
</dbReference>